<dbReference type="STRING" id="662367.SAMN05216167_108189"/>
<evidence type="ECO:0000313" key="2">
    <source>
        <dbReference type="EMBL" id="SFD91790.1"/>
    </source>
</evidence>
<sequence length="47" mass="5241">MINRGTPPLSDGNLIFNHLVSIVYTLVLCLNFRLYVAEQRVLPGAVI</sequence>
<feature type="transmembrane region" description="Helical" evidence="1">
    <location>
        <begin position="15"/>
        <end position="36"/>
    </location>
</feature>
<keyword evidence="1" id="KW-0472">Membrane</keyword>
<gene>
    <name evidence="2" type="ORF">SAMN05216167_108189</name>
</gene>
<dbReference type="AlphaFoldDB" id="A0A1I1WFC4"/>
<dbReference type="Proteomes" id="UP000198598">
    <property type="component" value="Unassembled WGS sequence"/>
</dbReference>
<dbReference type="EMBL" id="FOLQ01000008">
    <property type="protein sequence ID" value="SFD91790.1"/>
    <property type="molecule type" value="Genomic_DNA"/>
</dbReference>
<reference evidence="2 3" key="1">
    <citation type="submission" date="2016-10" db="EMBL/GenBank/DDBJ databases">
        <authorList>
            <person name="de Groot N.N."/>
        </authorList>
    </citation>
    <scope>NUCLEOTIDE SEQUENCE [LARGE SCALE GENOMIC DNA]</scope>
    <source>
        <strain evidence="2 3">DSM 26130</strain>
    </source>
</reference>
<keyword evidence="3" id="KW-1185">Reference proteome</keyword>
<protein>
    <submittedName>
        <fullName evidence="2">Uncharacterized protein</fullName>
    </submittedName>
</protein>
<keyword evidence="1" id="KW-1133">Transmembrane helix</keyword>
<evidence type="ECO:0000313" key="3">
    <source>
        <dbReference type="Proteomes" id="UP000198598"/>
    </source>
</evidence>
<accession>A0A1I1WFC4</accession>
<organism evidence="2 3">
    <name type="scientific">Spirosoma endophyticum</name>
    <dbReference type="NCBI Taxonomy" id="662367"/>
    <lineage>
        <taxon>Bacteria</taxon>
        <taxon>Pseudomonadati</taxon>
        <taxon>Bacteroidota</taxon>
        <taxon>Cytophagia</taxon>
        <taxon>Cytophagales</taxon>
        <taxon>Cytophagaceae</taxon>
        <taxon>Spirosoma</taxon>
    </lineage>
</organism>
<evidence type="ECO:0000256" key="1">
    <source>
        <dbReference type="SAM" id="Phobius"/>
    </source>
</evidence>
<proteinExistence type="predicted"/>
<keyword evidence="1" id="KW-0812">Transmembrane</keyword>
<name>A0A1I1WFC4_9BACT</name>